<dbReference type="Proteomes" id="UP000799766">
    <property type="component" value="Unassembled WGS sequence"/>
</dbReference>
<evidence type="ECO:0000256" key="1">
    <source>
        <dbReference type="SAM" id="MobiDB-lite"/>
    </source>
</evidence>
<organism evidence="2 3">
    <name type="scientific">Lineolata rhizophorae</name>
    <dbReference type="NCBI Taxonomy" id="578093"/>
    <lineage>
        <taxon>Eukaryota</taxon>
        <taxon>Fungi</taxon>
        <taxon>Dikarya</taxon>
        <taxon>Ascomycota</taxon>
        <taxon>Pezizomycotina</taxon>
        <taxon>Dothideomycetes</taxon>
        <taxon>Dothideomycetes incertae sedis</taxon>
        <taxon>Lineolatales</taxon>
        <taxon>Lineolataceae</taxon>
        <taxon>Lineolata</taxon>
    </lineage>
</organism>
<feature type="region of interest" description="Disordered" evidence="1">
    <location>
        <begin position="39"/>
        <end position="71"/>
    </location>
</feature>
<keyword evidence="3" id="KW-1185">Reference proteome</keyword>
<evidence type="ECO:0000313" key="3">
    <source>
        <dbReference type="Proteomes" id="UP000799766"/>
    </source>
</evidence>
<accession>A0A6A6NWR1</accession>
<evidence type="ECO:0000313" key="2">
    <source>
        <dbReference type="EMBL" id="KAF2455998.1"/>
    </source>
</evidence>
<proteinExistence type="predicted"/>
<protein>
    <submittedName>
        <fullName evidence="2">Uncharacterized protein</fullName>
    </submittedName>
</protein>
<gene>
    <name evidence="2" type="ORF">BDY21DRAFT_65574</name>
</gene>
<dbReference type="AlphaFoldDB" id="A0A6A6NWR1"/>
<name>A0A6A6NWR1_9PEZI</name>
<reference evidence="2" key="1">
    <citation type="journal article" date="2020" name="Stud. Mycol.">
        <title>101 Dothideomycetes genomes: a test case for predicting lifestyles and emergence of pathogens.</title>
        <authorList>
            <person name="Haridas S."/>
            <person name="Albert R."/>
            <person name="Binder M."/>
            <person name="Bloem J."/>
            <person name="Labutti K."/>
            <person name="Salamov A."/>
            <person name="Andreopoulos B."/>
            <person name="Baker S."/>
            <person name="Barry K."/>
            <person name="Bills G."/>
            <person name="Bluhm B."/>
            <person name="Cannon C."/>
            <person name="Castanera R."/>
            <person name="Culley D."/>
            <person name="Daum C."/>
            <person name="Ezra D."/>
            <person name="Gonzalez J."/>
            <person name="Henrissat B."/>
            <person name="Kuo A."/>
            <person name="Liang C."/>
            <person name="Lipzen A."/>
            <person name="Lutzoni F."/>
            <person name="Magnuson J."/>
            <person name="Mondo S."/>
            <person name="Nolan M."/>
            <person name="Ohm R."/>
            <person name="Pangilinan J."/>
            <person name="Park H.-J."/>
            <person name="Ramirez L."/>
            <person name="Alfaro M."/>
            <person name="Sun H."/>
            <person name="Tritt A."/>
            <person name="Yoshinaga Y."/>
            <person name="Zwiers L.-H."/>
            <person name="Turgeon B."/>
            <person name="Goodwin S."/>
            <person name="Spatafora J."/>
            <person name="Crous P."/>
            <person name="Grigoriev I."/>
        </authorList>
    </citation>
    <scope>NUCLEOTIDE SEQUENCE</scope>
    <source>
        <strain evidence="2">ATCC 16933</strain>
    </source>
</reference>
<dbReference type="EMBL" id="MU001685">
    <property type="protein sequence ID" value="KAF2455998.1"/>
    <property type="molecule type" value="Genomic_DNA"/>
</dbReference>
<feature type="compositionally biased region" description="Basic and acidic residues" evidence="1">
    <location>
        <begin position="47"/>
        <end position="58"/>
    </location>
</feature>
<sequence length="162" mass="17714">MQALKLPARVAPFPFGSRRAQRAIASKFPPPIRAEACNAGRQRRAPTARDRHHSEGARRRCLGRGKKEKSLSMDAPGCFVAKTSSARLGGQQRSTDRQRIGQIGCNLAQCGNLFLFNSIELRRPVRMSDAASAAAPCGGSWVPGCVQRADTTLLWHRHSLLL</sequence>